<organism evidence="7 8">
    <name type="scientific">Syntrophotalea acetylenica</name>
    <name type="common">Pelobacter acetylenicus</name>
    <dbReference type="NCBI Taxonomy" id="29542"/>
    <lineage>
        <taxon>Bacteria</taxon>
        <taxon>Pseudomonadati</taxon>
        <taxon>Thermodesulfobacteriota</taxon>
        <taxon>Desulfuromonadia</taxon>
        <taxon>Desulfuromonadales</taxon>
        <taxon>Syntrophotaleaceae</taxon>
        <taxon>Syntrophotalea</taxon>
    </lineage>
</organism>
<reference evidence="7 8" key="1">
    <citation type="journal article" date="2017" name="Genome Announc.">
        <title>Complete Genome Sequences of Two Acetylene-Fermenting Pelobacter acetylenicus Strains.</title>
        <authorList>
            <person name="Sutton J.M."/>
            <person name="Baesman S.M."/>
            <person name="Fierst J.L."/>
            <person name="Poret-Peterson A.T."/>
            <person name="Oremland R.S."/>
            <person name="Dunlap D.S."/>
            <person name="Akob D.M."/>
        </authorList>
    </citation>
    <scope>NUCLEOTIDE SEQUENCE [LARGE SCALE GENOMIC DNA]</scope>
    <source>
        <strain evidence="7 8">DSM 3247</strain>
    </source>
</reference>
<dbReference type="HAMAP" id="MF_00337">
    <property type="entry name" value="Exonuc_7_S"/>
    <property type="match status" value="1"/>
</dbReference>
<keyword evidence="3 6" id="KW-0540">Nuclease</keyword>
<dbReference type="Gene3D" id="1.10.287.1040">
    <property type="entry name" value="Exonuclease VII, small subunit"/>
    <property type="match status" value="1"/>
</dbReference>
<protein>
    <recommendedName>
        <fullName evidence="6">Exodeoxyribonuclease 7 small subunit</fullName>
        <ecNumber evidence="6">3.1.11.6</ecNumber>
    </recommendedName>
    <alternativeName>
        <fullName evidence="6">Exodeoxyribonuclease VII small subunit</fullName>
        <shortName evidence="6">Exonuclease VII small subunit</shortName>
    </alternativeName>
</protein>
<comment type="function">
    <text evidence="6">Bidirectionally degrades single-stranded DNA into large acid-insoluble oligonucleotides, which are then degraded further into small acid-soluble oligonucleotides.</text>
</comment>
<evidence type="ECO:0000256" key="5">
    <source>
        <dbReference type="ARBA" id="ARBA00022839"/>
    </source>
</evidence>
<dbReference type="NCBIfam" id="TIGR01280">
    <property type="entry name" value="xseB"/>
    <property type="match status" value="1"/>
</dbReference>
<name>A0A1L3GJC0_SYNAC</name>
<evidence type="ECO:0000256" key="1">
    <source>
        <dbReference type="ARBA" id="ARBA00009998"/>
    </source>
</evidence>
<evidence type="ECO:0000256" key="6">
    <source>
        <dbReference type="HAMAP-Rule" id="MF_00337"/>
    </source>
</evidence>
<sequence>MCMEETKTFEDALRALEAVVEKLEAGDLPLEEALASFEVGVKCANRCQELLKAVETQVETLLRKPDGSMVIGNFEE</sequence>
<comment type="similarity">
    <text evidence="1 6">Belongs to the XseB family.</text>
</comment>
<proteinExistence type="inferred from homology"/>
<dbReference type="InterPro" id="IPR037004">
    <property type="entry name" value="Exonuc_VII_ssu_sf"/>
</dbReference>
<dbReference type="PIRSF" id="PIRSF006488">
    <property type="entry name" value="Exonuc_VII_S"/>
    <property type="match status" value="1"/>
</dbReference>
<keyword evidence="5 6" id="KW-0269">Exonuclease</keyword>
<dbReference type="GO" id="GO:0006308">
    <property type="term" value="P:DNA catabolic process"/>
    <property type="evidence" value="ECO:0007669"/>
    <property type="project" value="UniProtKB-UniRule"/>
</dbReference>
<dbReference type="EMBL" id="CP015518">
    <property type="protein sequence ID" value="APG25788.1"/>
    <property type="molecule type" value="Genomic_DNA"/>
</dbReference>
<dbReference type="GO" id="GO:0009318">
    <property type="term" value="C:exodeoxyribonuclease VII complex"/>
    <property type="evidence" value="ECO:0007669"/>
    <property type="project" value="UniProtKB-UniRule"/>
</dbReference>
<dbReference type="AlphaFoldDB" id="A0A1L3GJC0"/>
<evidence type="ECO:0000256" key="4">
    <source>
        <dbReference type="ARBA" id="ARBA00022801"/>
    </source>
</evidence>
<keyword evidence="4 6" id="KW-0378">Hydrolase</keyword>
<dbReference type="EC" id="3.1.11.6" evidence="6"/>
<dbReference type="STRING" id="29542.A6070_06805"/>
<evidence type="ECO:0000256" key="3">
    <source>
        <dbReference type="ARBA" id="ARBA00022722"/>
    </source>
</evidence>
<evidence type="ECO:0000256" key="2">
    <source>
        <dbReference type="ARBA" id="ARBA00022490"/>
    </source>
</evidence>
<gene>
    <name evidence="6" type="primary">xseB</name>
    <name evidence="7" type="ORF">A7E75_12790</name>
</gene>
<dbReference type="PANTHER" id="PTHR34137">
    <property type="entry name" value="EXODEOXYRIBONUCLEASE 7 SMALL SUBUNIT"/>
    <property type="match status" value="1"/>
</dbReference>
<evidence type="ECO:0000313" key="8">
    <source>
        <dbReference type="Proteomes" id="UP000182264"/>
    </source>
</evidence>
<comment type="subcellular location">
    <subcellularLocation>
        <location evidence="6">Cytoplasm</location>
    </subcellularLocation>
</comment>
<dbReference type="Proteomes" id="UP000182264">
    <property type="component" value="Chromosome"/>
</dbReference>
<dbReference type="InterPro" id="IPR003761">
    <property type="entry name" value="Exonuc_VII_S"/>
</dbReference>
<accession>A0A1L3GJC0</accession>
<keyword evidence="2 6" id="KW-0963">Cytoplasm</keyword>
<comment type="catalytic activity">
    <reaction evidence="6">
        <text>Exonucleolytic cleavage in either 5'- to 3'- or 3'- to 5'-direction to yield nucleoside 5'-phosphates.</text>
        <dbReference type="EC" id="3.1.11.6"/>
    </reaction>
</comment>
<evidence type="ECO:0000313" key="7">
    <source>
        <dbReference type="EMBL" id="APG25788.1"/>
    </source>
</evidence>
<comment type="subunit">
    <text evidence="6">Heterooligomer composed of large and small subunits.</text>
</comment>
<dbReference type="GO" id="GO:0008855">
    <property type="term" value="F:exodeoxyribonuclease VII activity"/>
    <property type="evidence" value="ECO:0007669"/>
    <property type="project" value="UniProtKB-UniRule"/>
</dbReference>
<keyword evidence="8" id="KW-1185">Reference proteome</keyword>
<dbReference type="PANTHER" id="PTHR34137:SF1">
    <property type="entry name" value="EXODEOXYRIBONUCLEASE 7 SMALL SUBUNIT"/>
    <property type="match status" value="1"/>
</dbReference>
<dbReference type="SUPFAM" id="SSF116842">
    <property type="entry name" value="XseB-like"/>
    <property type="match status" value="1"/>
</dbReference>
<dbReference type="GO" id="GO:0005829">
    <property type="term" value="C:cytosol"/>
    <property type="evidence" value="ECO:0007669"/>
    <property type="project" value="TreeGrafter"/>
</dbReference>
<dbReference type="Pfam" id="PF02609">
    <property type="entry name" value="Exonuc_VII_S"/>
    <property type="match status" value="1"/>
</dbReference>